<dbReference type="PANTHER" id="PTHR35091:SF2">
    <property type="entry name" value="FLAGELLAR PROTEIN FLIL"/>
    <property type="match status" value="1"/>
</dbReference>
<keyword evidence="10" id="KW-0997">Cell inner membrane</keyword>
<dbReference type="GO" id="GO:0006935">
    <property type="term" value="P:chemotaxis"/>
    <property type="evidence" value="ECO:0007669"/>
    <property type="project" value="UniProtKB-KW"/>
</dbReference>
<dbReference type="AlphaFoldDB" id="A0A031JTC6"/>
<protein>
    <recommendedName>
        <fullName evidence="10">Flagellar protein FliL</fullName>
    </recommendedName>
</protein>
<comment type="subcellular location">
    <subcellularLocation>
        <location evidence="10">Cell inner membrane</location>
    </subcellularLocation>
    <subcellularLocation>
        <location evidence="2">Cell membrane</location>
        <topology evidence="2">Single-pass membrane protein</topology>
    </subcellularLocation>
</comment>
<dbReference type="GO" id="GO:0009425">
    <property type="term" value="C:bacterial-type flagellum basal body"/>
    <property type="evidence" value="ECO:0007669"/>
    <property type="project" value="InterPro"/>
</dbReference>
<dbReference type="Pfam" id="PF03748">
    <property type="entry name" value="FliL"/>
    <property type="match status" value="1"/>
</dbReference>
<keyword evidence="12" id="KW-0282">Flagellum</keyword>
<evidence type="ECO:0000256" key="9">
    <source>
        <dbReference type="ARBA" id="ARBA00023136"/>
    </source>
</evidence>
<keyword evidence="5 10" id="KW-0145">Chemotaxis</keyword>
<accession>A0A031JTC6</accession>
<dbReference type="GO" id="GO:0005886">
    <property type="term" value="C:plasma membrane"/>
    <property type="evidence" value="ECO:0007669"/>
    <property type="project" value="UniProtKB-SubCell"/>
</dbReference>
<dbReference type="eggNOG" id="COG1580">
    <property type="taxonomic scope" value="Bacteria"/>
</dbReference>
<gene>
    <name evidence="12" type="primary">fliL</name>
    <name evidence="12" type="ORF">BV97_03558</name>
</gene>
<dbReference type="PATRIC" id="fig|158500.4.peg.3630"/>
<sequence>MDKHAGIFERGTRNVSDEKTDDTSVEKAGVDEAGAKKGGKVRLIAIAVVAVGMLAGAGGVYWYMQKGSPDHAEEKQAEAAPEEGGEGGHSADADPSASYIEVAPMMVNLRGGGAQAKFVKLRFVVVAADGKTDAVKARLPVILDALQPFLRELRPDDLNGSAAVFRIKEEMIRRSTEALGKGMVRDILIQDLIQQ</sequence>
<evidence type="ECO:0000256" key="11">
    <source>
        <dbReference type="SAM" id="MobiDB-lite"/>
    </source>
</evidence>
<keyword evidence="6 10" id="KW-0812">Transmembrane</keyword>
<keyword evidence="9 10" id="KW-0472">Membrane</keyword>
<feature type="region of interest" description="Disordered" evidence="11">
    <location>
        <begin position="1"/>
        <end position="25"/>
    </location>
</feature>
<evidence type="ECO:0000256" key="8">
    <source>
        <dbReference type="ARBA" id="ARBA00022989"/>
    </source>
</evidence>
<name>A0A031JTC6_9SPHN</name>
<organism evidence="12 13">
    <name type="scientific">Novosphingobium resinovorum</name>
    <dbReference type="NCBI Taxonomy" id="158500"/>
    <lineage>
        <taxon>Bacteria</taxon>
        <taxon>Pseudomonadati</taxon>
        <taxon>Pseudomonadota</taxon>
        <taxon>Alphaproteobacteria</taxon>
        <taxon>Sphingomonadales</taxon>
        <taxon>Sphingomonadaceae</taxon>
        <taxon>Novosphingobium</taxon>
    </lineage>
</organism>
<comment type="caution">
    <text evidence="12">The sequence shown here is derived from an EMBL/GenBank/DDBJ whole genome shotgun (WGS) entry which is preliminary data.</text>
</comment>
<dbReference type="Proteomes" id="UP000024329">
    <property type="component" value="Unassembled WGS sequence"/>
</dbReference>
<comment type="similarity">
    <text evidence="3 10">Belongs to the FliL family.</text>
</comment>
<keyword evidence="8 10" id="KW-1133">Transmembrane helix</keyword>
<comment type="function">
    <text evidence="1 10">Controls the rotational direction of flagella during chemotaxis.</text>
</comment>
<dbReference type="EMBL" id="JFYZ01000018">
    <property type="protein sequence ID" value="EZP80144.1"/>
    <property type="molecule type" value="Genomic_DNA"/>
</dbReference>
<dbReference type="STRING" id="158500.BES08_12315"/>
<evidence type="ECO:0000256" key="5">
    <source>
        <dbReference type="ARBA" id="ARBA00022500"/>
    </source>
</evidence>
<dbReference type="InterPro" id="IPR005503">
    <property type="entry name" value="FliL"/>
</dbReference>
<keyword evidence="12" id="KW-0969">Cilium</keyword>
<evidence type="ECO:0000313" key="13">
    <source>
        <dbReference type="Proteomes" id="UP000024329"/>
    </source>
</evidence>
<keyword evidence="4" id="KW-1003">Cell membrane</keyword>
<evidence type="ECO:0000256" key="4">
    <source>
        <dbReference type="ARBA" id="ARBA00022475"/>
    </source>
</evidence>
<evidence type="ECO:0000256" key="6">
    <source>
        <dbReference type="ARBA" id="ARBA00022692"/>
    </source>
</evidence>
<proteinExistence type="inferred from homology"/>
<feature type="region of interest" description="Disordered" evidence="11">
    <location>
        <begin position="71"/>
        <end position="95"/>
    </location>
</feature>
<keyword evidence="7 10" id="KW-0283">Flagellar rotation</keyword>
<evidence type="ECO:0000256" key="2">
    <source>
        <dbReference type="ARBA" id="ARBA00004162"/>
    </source>
</evidence>
<keyword evidence="12" id="KW-0966">Cell projection</keyword>
<evidence type="ECO:0000256" key="7">
    <source>
        <dbReference type="ARBA" id="ARBA00022779"/>
    </source>
</evidence>
<feature type="transmembrane region" description="Helical" evidence="10">
    <location>
        <begin position="43"/>
        <end position="64"/>
    </location>
</feature>
<dbReference type="GO" id="GO:0071978">
    <property type="term" value="P:bacterial-type flagellum-dependent swarming motility"/>
    <property type="evidence" value="ECO:0007669"/>
    <property type="project" value="TreeGrafter"/>
</dbReference>
<evidence type="ECO:0000313" key="12">
    <source>
        <dbReference type="EMBL" id="EZP80144.1"/>
    </source>
</evidence>
<evidence type="ECO:0000256" key="1">
    <source>
        <dbReference type="ARBA" id="ARBA00002254"/>
    </source>
</evidence>
<dbReference type="PANTHER" id="PTHR35091">
    <property type="entry name" value="FLAGELLAR PROTEIN FLIL"/>
    <property type="match status" value="1"/>
</dbReference>
<reference evidence="12 13" key="1">
    <citation type="submission" date="2014-03" db="EMBL/GenBank/DDBJ databases">
        <title>Whole genome sequence of Novosphingobium resinovorum KF1.</title>
        <authorList>
            <person name="Gan H.M."/>
            <person name="Gan H.Y."/>
            <person name="Chew T.H."/>
            <person name="Savka M.A."/>
        </authorList>
    </citation>
    <scope>NUCLEOTIDE SEQUENCE [LARGE SCALE GENOMIC DNA]</scope>
    <source>
        <strain evidence="12 13">KF1</strain>
    </source>
</reference>
<evidence type="ECO:0000256" key="3">
    <source>
        <dbReference type="ARBA" id="ARBA00008281"/>
    </source>
</evidence>
<evidence type="ECO:0000256" key="10">
    <source>
        <dbReference type="RuleBase" id="RU364125"/>
    </source>
</evidence>